<dbReference type="Proteomes" id="UP000008363">
    <property type="component" value="Unassembled WGS sequence"/>
</dbReference>
<evidence type="ECO:0000313" key="4">
    <source>
        <dbReference type="EMBL" id="GAB90993.1"/>
    </source>
</evidence>
<dbReference type="AlphaFoldDB" id="K6V4C5"/>
<gene>
    <name evidence="4" type="ORF">GORHZ_120_00490</name>
</gene>
<proteinExistence type="predicted"/>
<evidence type="ECO:0000256" key="1">
    <source>
        <dbReference type="ARBA" id="ARBA00022801"/>
    </source>
</evidence>
<dbReference type="PANTHER" id="PTHR12304:SF4">
    <property type="entry name" value="URIDINE NUCLEOSIDASE"/>
    <property type="match status" value="1"/>
</dbReference>
<dbReference type="STRING" id="1108045.GORHZ_120_00490"/>
<name>K6V4C5_9ACTN</name>
<keyword evidence="2" id="KW-0326">Glycosidase</keyword>
<reference evidence="4 5" key="1">
    <citation type="submission" date="2012-08" db="EMBL/GenBank/DDBJ databases">
        <title>Whole genome shotgun sequence of Gordonia rhizosphera NBRC 16068.</title>
        <authorList>
            <person name="Takarada H."/>
            <person name="Isaki S."/>
            <person name="Hosoyama A."/>
            <person name="Tsuchikane K."/>
            <person name="Katsumata H."/>
            <person name="Baba S."/>
            <person name="Ohji S."/>
            <person name="Yamazaki S."/>
            <person name="Fujita N."/>
        </authorList>
    </citation>
    <scope>NUCLEOTIDE SEQUENCE [LARGE SCALE GENOMIC DNA]</scope>
    <source>
        <strain evidence="4 5">NBRC 16068</strain>
    </source>
</reference>
<dbReference type="PANTHER" id="PTHR12304">
    <property type="entry name" value="INOSINE-URIDINE PREFERRING NUCLEOSIDE HYDROLASE"/>
    <property type="match status" value="1"/>
</dbReference>
<accession>K6V4C5</accession>
<dbReference type="RefSeq" id="WP_006334219.1">
    <property type="nucleotide sequence ID" value="NZ_BAHC01000120.1"/>
</dbReference>
<dbReference type="Pfam" id="PF01156">
    <property type="entry name" value="IU_nuc_hydro"/>
    <property type="match status" value="1"/>
</dbReference>
<dbReference type="InterPro" id="IPR001910">
    <property type="entry name" value="Inosine/uridine_hydrolase_dom"/>
</dbReference>
<dbReference type="InterPro" id="IPR023186">
    <property type="entry name" value="IUNH"/>
</dbReference>
<dbReference type="eggNOG" id="COG1957">
    <property type="taxonomic scope" value="Bacteria"/>
</dbReference>
<sequence length="351" mass="37217">MAEDPDERAAGQRHLPERAELLTDVARTVLGGVTDTVGMSPEPGILVDTDGGLDDLIAIGVVAQAHRLWGVTTTWGNVSAMAAARNVSAAVPGCEIWCGDRTPPNAWRPSAVHGLDGLGGTLRGPQRCRRPRYEPGAAQVISRYAHENPGGTVLCIGPLTNLARAIELDAEGLGRLSAVVVLAGVGVGRDRSLRTISDTNTRVDPTAAVAVARATWLPVRWVGLDVSRAVRLGVDDLPRNGVVSFESMRAYGLRRRLAGRAHPWSTPCHDLVAAATALTPDIATWCHGRARVRTDHEAVRVVGSPDIDGPHLIARGVDAVAVRARLVDPGADSADTAIDDVDLRRLRSTRP</sequence>
<feature type="domain" description="Inosine/uridine-preferring nucleoside hydrolase" evidence="3">
    <location>
        <begin position="45"/>
        <end position="297"/>
    </location>
</feature>
<dbReference type="GO" id="GO:0005829">
    <property type="term" value="C:cytosol"/>
    <property type="evidence" value="ECO:0007669"/>
    <property type="project" value="TreeGrafter"/>
</dbReference>
<evidence type="ECO:0000256" key="2">
    <source>
        <dbReference type="ARBA" id="ARBA00023295"/>
    </source>
</evidence>
<evidence type="ECO:0000259" key="3">
    <source>
        <dbReference type="Pfam" id="PF01156"/>
    </source>
</evidence>
<organism evidence="4 5">
    <name type="scientific">Gordonia rhizosphera NBRC 16068</name>
    <dbReference type="NCBI Taxonomy" id="1108045"/>
    <lineage>
        <taxon>Bacteria</taxon>
        <taxon>Bacillati</taxon>
        <taxon>Actinomycetota</taxon>
        <taxon>Actinomycetes</taxon>
        <taxon>Mycobacteriales</taxon>
        <taxon>Gordoniaceae</taxon>
        <taxon>Gordonia</taxon>
    </lineage>
</organism>
<dbReference type="EMBL" id="BAHC01000120">
    <property type="protein sequence ID" value="GAB90993.1"/>
    <property type="molecule type" value="Genomic_DNA"/>
</dbReference>
<dbReference type="GO" id="GO:0008477">
    <property type="term" value="F:purine nucleosidase activity"/>
    <property type="evidence" value="ECO:0007669"/>
    <property type="project" value="TreeGrafter"/>
</dbReference>
<dbReference type="Gene3D" id="3.90.245.10">
    <property type="entry name" value="Ribonucleoside hydrolase-like"/>
    <property type="match status" value="1"/>
</dbReference>
<dbReference type="OrthoDB" id="9797882at2"/>
<keyword evidence="5" id="KW-1185">Reference proteome</keyword>
<keyword evidence="1" id="KW-0378">Hydrolase</keyword>
<dbReference type="InterPro" id="IPR036452">
    <property type="entry name" value="Ribo_hydro-like"/>
</dbReference>
<dbReference type="SUPFAM" id="SSF53590">
    <property type="entry name" value="Nucleoside hydrolase"/>
    <property type="match status" value="1"/>
</dbReference>
<dbReference type="GO" id="GO:0006152">
    <property type="term" value="P:purine nucleoside catabolic process"/>
    <property type="evidence" value="ECO:0007669"/>
    <property type="project" value="TreeGrafter"/>
</dbReference>
<comment type="caution">
    <text evidence="4">The sequence shown here is derived from an EMBL/GenBank/DDBJ whole genome shotgun (WGS) entry which is preliminary data.</text>
</comment>
<protein>
    <submittedName>
        <fullName evidence="4">Putative nucleosidase</fullName>
    </submittedName>
</protein>
<evidence type="ECO:0000313" key="5">
    <source>
        <dbReference type="Proteomes" id="UP000008363"/>
    </source>
</evidence>